<proteinExistence type="predicted"/>
<feature type="chain" id="PRO_5015031234" evidence="1">
    <location>
        <begin position="21"/>
        <end position="163"/>
    </location>
</feature>
<dbReference type="WBParaSite" id="SRAE_1000030900.1">
    <property type="protein sequence ID" value="SRAE_1000030900.1"/>
    <property type="gene ID" value="WBGene00256903"/>
</dbReference>
<dbReference type="InterPro" id="IPR053124">
    <property type="entry name" value="Notch_signaling_modulators"/>
</dbReference>
<dbReference type="AlphaFoldDB" id="A0A090MU71"/>
<dbReference type="PANTHER" id="PTHR35015">
    <property type="entry name" value="PROTEIN CBR-OSM-7-RELATED"/>
    <property type="match status" value="1"/>
</dbReference>
<sequence>MKQILCLLFILLLTSTLINGVPNKLIEIACQRNPSLSMCYRKSNMRDDPFPRKNSINNGHAEPSSNRFFGRLLNDQPIYNDKNLIRNMPKFAPKTKVAVSELPSAVIETCTPDCTALHCTNECKCAHTHRLVHTICNPPANAHIANHCQSWYIKCPMFHPIQY</sequence>
<evidence type="ECO:0000313" key="2">
    <source>
        <dbReference type="EMBL" id="CEF62033.1"/>
    </source>
</evidence>
<keyword evidence="1" id="KW-0732">Signal</keyword>
<protein>
    <submittedName>
        <fullName evidence="2 4">Uncharacterized protein</fullName>
    </submittedName>
</protein>
<organism evidence="2">
    <name type="scientific">Strongyloides ratti</name>
    <name type="common">Parasitic roundworm</name>
    <dbReference type="NCBI Taxonomy" id="34506"/>
    <lineage>
        <taxon>Eukaryota</taxon>
        <taxon>Metazoa</taxon>
        <taxon>Ecdysozoa</taxon>
        <taxon>Nematoda</taxon>
        <taxon>Chromadorea</taxon>
        <taxon>Rhabditida</taxon>
        <taxon>Tylenchina</taxon>
        <taxon>Panagrolaimomorpha</taxon>
        <taxon>Strongyloidoidea</taxon>
        <taxon>Strongyloididae</taxon>
        <taxon>Strongyloides</taxon>
    </lineage>
</organism>
<accession>A0A090MU71</accession>
<evidence type="ECO:0000256" key="1">
    <source>
        <dbReference type="SAM" id="SignalP"/>
    </source>
</evidence>
<evidence type="ECO:0000313" key="5">
    <source>
        <dbReference type="WormBase" id="SRAE_1000030900"/>
    </source>
</evidence>
<name>A0A090MU71_STRRB</name>
<dbReference type="GO" id="GO:0005112">
    <property type="term" value="F:Notch binding"/>
    <property type="evidence" value="ECO:0007669"/>
    <property type="project" value="TreeGrafter"/>
</dbReference>
<reference evidence="2 3" key="1">
    <citation type="submission" date="2014-09" db="EMBL/GenBank/DDBJ databases">
        <authorList>
            <person name="Martin A.A."/>
        </authorList>
    </citation>
    <scope>NUCLEOTIDE SEQUENCE</scope>
    <source>
        <strain evidence="3">ED321</strain>
        <strain evidence="2">ED321 Heterogonic</strain>
    </source>
</reference>
<dbReference type="CTD" id="36374398"/>
<dbReference type="WormBase" id="SRAE_1000030900">
    <property type="protein sequence ID" value="SRP06675"/>
    <property type="gene ID" value="WBGene00256903"/>
</dbReference>
<keyword evidence="3" id="KW-1185">Reference proteome</keyword>
<feature type="signal peptide" evidence="1">
    <location>
        <begin position="1"/>
        <end position="20"/>
    </location>
</feature>
<dbReference type="PANTHER" id="PTHR35015:SF1">
    <property type="entry name" value="NOTCH LIGAND OSM-11"/>
    <property type="match status" value="1"/>
</dbReference>
<dbReference type="OrthoDB" id="5774669at2759"/>
<dbReference type="GeneID" id="36374398"/>
<evidence type="ECO:0000313" key="3">
    <source>
        <dbReference type="Proteomes" id="UP000035682"/>
    </source>
</evidence>
<dbReference type="EMBL" id="LN609528">
    <property type="protein sequence ID" value="CEF62033.1"/>
    <property type="molecule type" value="Genomic_DNA"/>
</dbReference>
<evidence type="ECO:0000313" key="4">
    <source>
        <dbReference type="WBParaSite" id="SRAE_1000030900.1"/>
    </source>
</evidence>
<dbReference type="GO" id="GO:0005615">
    <property type="term" value="C:extracellular space"/>
    <property type="evidence" value="ECO:0007669"/>
    <property type="project" value="TreeGrafter"/>
</dbReference>
<gene>
    <name evidence="2 4 5" type="ORF">SRAE_1000030900</name>
</gene>
<reference evidence="4" key="2">
    <citation type="submission" date="2020-12" db="UniProtKB">
        <authorList>
            <consortium name="WormBaseParasite"/>
        </authorList>
    </citation>
    <scope>IDENTIFICATION</scope>
</reference>
<dbReference type="Proteomes" id="UP000035682">
    <property type="component" value="Unplaced"/>
</dbReference>
<dbReference type="RefSeq" id="XP_024501235.1">
    <property type="nucleotide sequence ID" value="XM_024647125.1"/>
</dbReference>
<dbReference type="GO" id="GO:0045747">
    <property type="term" value="P:positive regulation of Notch signaling pathway"/>
    <property type="evidence" value="ECO:0007669"/>
    <property type="project" value="TreeGrafter"/>
</dbReference>